<dbReference type="PROSITE" id="PS51077">
    <property type="entry name" value="HTH_ICLR"/>
    <property type="match status" value="1"/>
</dbReference>
<comment type="caution">
    <text evidence="6">The sequence shown here is derived from an EMBL/GenBank/DDBJ whole genome shotgun (WGS) entry which is preliminary data.</text>
</comment>
<dbReference type="Gene3D" id="3.30.450.40">
    <property type="match status" value="1"/>
</dbReference>
<evidence type="ECO:0000256" key="3">
    <source>
        <dbReference type="ARBA" id="ARBA00023163"/>
    </source>
</evidence>
<dbReference type="EMBL" id="JBIALX010000005">
    <property type="protein sequence ID" value="MFF0454756.1"/>
    <property type="molecule type" value="Genomic_DNA"/>
</dbReference>
<dbReference type="SMART" id="SM00346">
    <property type="entry name" value="HTH_ICLR"/>
    <property type="match status" value="1"/>
</dbReference>
<evidence type="ECO:0000313" key="6">
    <source>
        <dbReference type="EMBL" id="MFF0454756.1"/>
    </source>
</evidence>
<keyword evidence="3" id="KW-0804">Transcription</keyword>
<dbReference type="Pfam" id="PF09339">
    <property type="entry name" value="HTH_IclR"/>
    <property type="match status" value="1"/>
</dbReference>
<proteinExistence type="predicted"/>
<dbReference type="InterPro" id="IPR036390">
    <property type="entry name" value="WH_DNA-bd_sf"/>
</dbReference>
<accession>A0ABW6NKC5</accession>
<dbReference type="InterPro" id="IPR014757">
    <property type="entry name" value="Tscrpt_reg_IclR_C"/>
</dbReference>
<dbReference type="InterPro" id="IPR029016">
    <property type="entry name" value="GAF-like_dom_sf"/>
</dbReference>
<dbReference type="InterPro" id="IPR036388">
    <property type="entry name" value="WH-like_DNA-bd_sf"/>
</dbReference>
<protein>
    <submittedName>
        <fullName evidence="6">IclR family transcriptional regulator</fullName>
    </submittedName>
</protein>
<dbReference type="Gene3D" id="1.10.10.10">
    <property type="entry name" value="Winged helix-like DNA-binding domain superfamily/Winged helix DNA-binding domain"/>
    <property type="match status" value="1"/>
</dbReference>
<sequence>MTPRKESMIERVVRVLETFKETGGALTASEIARQTDIPVPSAHRIVTELVELGILERNSDRKVKVGMRLWGLVARSSEVRSLRDCALPYMEDLRAVVNAPTLLSILDRNDVVNIETLPARPPSATNVTQPGVRLPILAASPGLVLTAFSTPRARDHILESAKVTRFTEHTVVDRTELARIVQEARRLTYVVARRWITNDAVGVAVPVLSGDGTAMAALSVTIPFDTGVPSDLLPALHTTARGISRAALDPSRRVDPRIHLLMQRIRHATEVR</sequence>
<dbReference type="PANTHER" id="PTHR30136">
    <property type="entry name" value="HELIX-TURN-HELIX TRANSCRIPTIONAL REGULATOR, ICLR FAMILY"/>
    <property type="match status" value="1"/>
</dbReference>
<evidence type="ECO:0000313" key="7">
    <source>
        <dbReference type="Proteomes" id="UP001601521"/>
    </source>
</evidence>
<dbReference type="SUPFAM" id="SSF46785">
    <property type="entry name" value="Winged helix' DNA-binding domain"/>
    <property type="match status" value="1"/>
</dbReference>
<evidence type="ECO:0000259" key="5">
    <source>
        <dbReference type="PROSITE" id="PS51078"/>
    </source>
</evidence>
<dbReference type="Pfam" id="PF01614">
    <property type="entry name" value="IclR_C"/>
    <property type="match status" value="1"/>
</dbReference>
<feature type="domain" description="IclR-ED" evidence="5">
    <location>
        <begin position="68"/>
        <end position="249"/>
    </location>
</feature>
<dbReference type="PANTHER" id="PTHR30136:SF24">
    <property type="entry name" value="HTH-TYPE TRANSCRIPTIONAL REPRESSOR ALLR"/>
    <property type="match status" value="1"/>
</dbReference>
<dbReference type="Proteomes" id="UP001601521">
    <property type="component" value="Unassembled WGS sequence"/>
</dbReference>
<dbReference type="InterPro" id="IPR050707">
    <property type="entry name" value="HTH_MetabolicPath_Reg"/>
</dbReference>
<name>A0ABW6NKC5_9NOCA</name>
<gene>
    <name evidence="6" type="ORF">ACFYTH_15445</name>
</gene>
<reference evidence="6 7" key="1">
    <citation type="submission" date="2024-10" db="EMBL/GenBank/DDBJ databases">
        <title>The Natural Products Discovery Center: Release of the First 8490 Sequenced Strains for Exploring Actinobacteria Biosynthetic Diversity.</title>
        <authorList>
            <person name="Kalkreuter E."/>
            <person name="Kautsar S.A."/>
            <person name="Yang D."/>
            <person name="Bader C.D."/>
            <person name="Teijaro C.N."/>
            <person name="Fluegel L."/>
            <person name="Davis C.M."/>
            <person name="Simpson J.R."/>
            <person name="Lauterbach L."/>
            <person name="Steele A.D."/>
            <person name="Gui C."/>
            <person name="Meng S."/>
            <person name="Li G."/>
            <person name="Viehrig K."/>
            <person name="Ye F."/>
            <person name="Su P."/>
            <person name="Kiefer A.F."/>
            <person name="Nichols A."/>
            <person name="Cepeda A.J."/>
            <person name="Yan W."/>
            <person name="Fan B."/>
            <person name="Jiang Y."/>
            <person name="Adhikari A."/>
            <person name="Zheng C.-J."/>
            <person name="Schuster L."/>
            <person name="Cowan T.M."/>
            <person name="Smanski M.J."/>
            <person name="Chevrette M.G."/>
            <person name="De Carvalho L.P.S."/>
            <person name="Shen B."/>
        </authorList>
    </citation>
    <scope>NUCLEOTIDE SEQUENCE [LARGE SCALE GENOMIC DNA]</scope>
    <source>
        <strain evidence="6 7">NPDC004550</strain>
    </source>
</reference>
<dbReference type="PROSITE" id="PS51078">
    <property type="entry name" value="ICLR_ED"/>
    <property type="match status" value="1"/>
</dbReference>
<evidence type="ECO:0000256" key="2">
    <source>
        <dbReference type="ARBA" id="ARBA00023125"/>
    </source>
</evidence>
<dbReference type="InterPro" id="IPR005471">
    <property type="entry name" value="Tscrpt_reg_IclR_N"/>
</dbReference>
<organism evidence="6 7">
    <name type="scientific">Nocardia africana</name>
    <dbReference type="NCBI Taxonomy" id="134964"/>
    <lineage>
        <taxon>Bacteria</taxon>
        <taxon>Bacillati</taxon>
        <taxon>Actinomycetota</taxon>
        <taxon>Actinomycetes</taxon>
        <taxon>Mycobacteriales</taxon>
        <taxon>Nocardiaceae</taxon>
        <taxon>Nocardia</taxon>
    </lineage>
</organism>
<dbReference type="SUPFAM" id="SSF55781">
    <property type="entry name" value="GAF domain-like"/>
    <property type="match status" value="1"/>
</dbReference>
<feature type="domain" description="HTH iclR-type" evidence="4">
    <location>
        <begin position="6"/>
        <end position="67"/>
    </location>
</feature>
<evidence type="ECO:0000256" key="1">
    <source>
        <dbReference type="ARBA" id="ARBA00023015"/>
    </source>
</evidence>
<keyword evidence="7" id="KW-1185">Reference proteome</keyword>
<keyword evidence="2" id="KW-0238">DNA-binding</keyword>
<evidence type="ECO:0000259" key="4">
    <source>
        <dbReference type="PROSITE" id="PS51077"/>
    </source>
</evidence>
<dbReference type="RefSeq" id="WP_387251621.1">
    <property type="nucleotide sequence ID" value="NZ_JBIALX010000005.1"/>
</dbReference>
<keyword evidence="1" id="KW-0805">Transcription regulation</keyword>